<dbReference type="PANTHER" id="PTHR30349">
    <property type="entry name" value="PHAGE INTEGRASE-RELATED"/>
    <property type="match status" value="1"/>
</dbReference>
<evidence type="ECO:0000259" key="2">
    <source>
        <dbReference type="PROSITE" id="PS51898"/>
    </source>
</evidence>
<organism evidence="3 4">
    <name type="scientific">Cytobacillus citreus</name>
    <dbReference type="NCBI Taxonomy" id="2833586"/>
    <lineage>
        <taxon>Bacteria</taxon>
        <taxon>Bacillati</taxon>
        <taxon>Bacillota</taxon>
        <taxon>Bacilli</taxon>
        <taxon>Bacillales</taxon>
        <taxon>Bacillaceae</taxon>
        <taxon>Cytobacillus</taxon>
    </lineage>
</organism>
<proteinExistence type="predicted"/>
<feature type="domain" description="Tyr recombinase" evidence="2">
    <location>
        <begin position="6"/>
        <end position="178"/>
    </location>
</feature>
<sequence>MNIVQPIRDAELIQEIKEFLKNWNERNYILFLLGINTGLRIKDILKLRVSDVEGWSIFLKEGKTGKLTEIHMPNELKRALRSYIKGKDKNEYLFKSREGKNKPITVSMAYVIMKNIEEEFGLERIGCHSLRKTYGYHHYKQFNDVVALMEHFNHSDPKITLIYIGMKQDEKNKYQKKFKI</sequence>
<dbReference type="RefSeq" id="WP_213103170.1">
    <property type="nucleotide sequence ID" value="NZ_JAGYPM010000003.1"/>
</dbReference>
<dbReference type="SUPFAM" id="SSF56349">
    <property type="entry name" value="DNA breaking-rejoining enzymes"/>
    <property type="match status" value="1"/>
</dbReference>
<dbReference type="PANTHER" id="PTHR30349:SF82">
    <property type="entry name" value="INTEGRASE_RECOMBINASE YOEC-RELATED"/>
    <property type="match status" value="1"/>
</dbReference>
<protein>
    <submittedName>
        <fullName evidence="3">Tyrosine-type recombinase/integrase</fullName>
    </submittedName>
</protein>
<dbReference type="InterPro" id="IPR002104">
    <property type="entry name" value="Integrase_catalytic"/>
</dbReference>
<keyword evidence="4" id="KW-1185">Reference proteome</keyword>
<name>A0ABS5NWE2_9BACI</name>
<evidence type="ECO:0000313" key="4">
    <source>
        <dbReference type="Proteomes" id="UP000681027"/>
    </source>
</evidence>
<evidence type="ECO:0000313" key="3">
    <source>
        <dbReference type="EMBL" id="MBS4191759.1"/>
    </source>
</evidence>
<dbReference type="Proteomes" id="UP000681027">
    <property type="component" value="Unassembled WGS sequence"/>
</dbReference>
<dbReference type="Gene3D" id="1.10.443.10">
    <property type="entry name" value="Intergrase catalytic core"/>
    <property type="match status" value="1"/>
</dbReference>
<dbReference type="Pfam" id="PF00589">
    <property type="entry name" value="Phage_integrase"/>
    <property type="match status" value="1"/>
</dbReference>
<reference evidence="3 4" key="1">
    <citation type="submission" date="2021-05" db="EMBL/GenBank/DDBJ databases">
        <title>Novel Bacillus species.</title>
        <authorList>
            <person name="Liu G."/>
        </authorList>
    </citation>
    <scope>NUCLEOTIDE SEQUENCE [LARGE SCALE GENOMIC DNA]</scope>
    <source>
        <strain evidence="3 4">FJAT-49705</strain>
    </source>
</reference>
<keyword evidence="1" id="KW-0233">DNA recombination</keyword>
<dbReference type="PROSITE" id="PS51898">
    <property type="entry name" value="TYR_RECOMBINASE"/>
    <property type="match status" value="1"/>
</dbReference>
<comment type="caution">
    <text evidence="3">The sequence shown here is derived from an EMBL/GenBank/DDBJ whole genome shotgun (WGS) entry which is preliminary data.</text>
</comment>
<dbReference type="InterPro" id="IPR050090">
    <property type="entry name" value="Tyrosine_recombinase_XerCD"/>
</dbReference>
<accession>A0ABS5NWE2</accession>
<dbReference type="InterPro" id="IPR013762">
    <property type="entry name" value="Integrase-like_cat_sf"/>
</dbReference>
<dbReference type="EMBL" id="JAGYPM010000003">
    <property type="protein sequence ID" value="MBS4191759.1"/>
    <property type="molecule type" value="Genomic_DNA"/>
</dbReference>
<dbReference type="InterPro" id="IPR011010">
    <property type="entry name" value="DNA_brk_join_enz"/>
</dbReference>
<evidence type="ECO:0000256" key="1">
    <source>
        <dbReference type="ARBA" id="ARBA00023172"/>
    </source>
</evidence>
<gene>
    <name evidence="3" type="ORF">KHA94_16335</name>
</gene>